<comment type="caution">
    <text evidence="3">The sequence shown here is derived from an EMBL/GenBank/DDBJ whole genome shotgun (WGS) entry which is preliminary data.</text>
</comment>
<dbReference type="Pfam" id="PF00248">
    <property type="entry name" value="Aldo_ket_red"/>
    <property type="match status" value="1"/>
</dbReference>
<dbReference type="GO" id="GO:0016491">
    <property type="term" value="F:oxidoreductase activity"/>
    <property type="evidence" value="ECO:0007669"/>
    <property type="project" value="UniProtKB-KW"/>
</dbReference>
<dbReference type="SUPFAM" id="SSF51430">
    <property type="entry name" value="NAD(P)-linked oxidoreductase"/>
    <property type="match status" value="1"/>
</dbReference>
<sequence length="329" mass="35866">MALAAAPKSIADRPVGSVGYGMMNLTLFGNISHDESTAPLKTALDNGANFWNAATFYGPPNAHSLHLLKHYFTQYPKDASRVFLSVKGAYDGATQTPRCSPEDVRASVEESLRVLDGTKSIDLFACARLDPKVPIETTVATLAQLIQEGKIGSYGLSEINAETIRRAHAVHPVAAVEAELSLFSRHVLEKGGVADTCRELGIPLVGYSPLDRGWLTGQFRDLDDIPADDFRRHYPRFQPGNFEKNVKLAARVEQVAKKKGCTSAQVAIAWVKAQGVLPIPGATKPPRVIENCKIVELTDAELAELEQAVRLTEVSGDRYPAMFHEFLAK</sequence>
<dbReference type="InterPro" id="IPR023210">
    <property type="entry name" value="NADP_OxRdtase_dom"/>
</dbReference>
<feature type="domain" description="NADP-dependent oxidoreductase" evidence="2">
    <location>
        <begin position="18"/>
        <end position="308"/>
    </location>
</feature>
<dbReference type="GO" id="GO:0005737">
    <property type="term" value="C:cytoplasm"/>
    <property type="evidence" value="ECO:0007669"/>
    <property type="project" value="TreeGrafter"/>
</dbReference>
<dbReference type="EMBL" id="JAUJFL010000004">
    <property type="protein sequence ID" value="KAK2604581.1"/>
    <property type="molecule type" value="Genomic_DNA"/>
</dbReference>
<proteinExistence type="predicted"/>
<organism evidence="3 4">
    <name type="scientific">Phomopsis amygdali</name>
    <name type="common">Fusicoccum amygdali</name>
    <dbReference type="NCBI Taxonomy" id="1214568"/>
    <lineage>
        <taxon>Eukaryota</taxon>
        <taxon>Fungi</taxon>
        <taxon>Dikarya</taxon>
        <taxon>Ascomycota</taxon>
        <taxon>Pezizomycotina</taxon>
        <taxon>Sordariomycetes</taxon>
        <taxon>Sordariomycetidae</taxon>
        <taxon>Diaporthales</taxon>
        <taxon>Diaporthaceae</taxon>
        <taxon>Diaporthe</taxon>
    </lineage>
</organism>
<keyword evidence="1" id="KW-0560">Oxidoreductase</keyword>
<protein>
    <recommendedName>
        <fullName evidence="2">NADP-dependent oxidoreductase domain-containing protein</fullName>
    </recommendedName>
</protein>
<accession>A0AAD9W1M3</accession>
<dbReference type="AlphaFoldDB" id="A0AAD9W1M3"/>
<evidence type="ECO:0000313" key="3">
    <source>
        <dbReference type="EMBL" id="KAK2604581.1"/>
    </source>
</evidence>
<keyword evidence="4" id="KW-1185">Reference proteome</keyword>
<dbReference type="PANTHER" id="PTHR43625:SF78">
    <property type="entry name" value="PYRIDOXAL REDUCTASE-RELATED"/>
    <property type="match status" value="1"/>
</dbReference>
<evidence type="ECO:0000313" key="4">
    <source>
        <dbReference type="Proteomes" id="UP001265746"/>
    </source>
</evidence>
<gene>
    <name evidence="3" type="ORF">N8I77_007498</name>
</gene>
<dbReference type="Proteomes" id="UP001265746">
    <property type="component" value="Unassembled WGS sequence"/>
</dbReference>
<evidence type="ECO:0000259" key="2">
    <source>
        <dbReference type="Pfam" id="PF00248"/>
    </source>
</evidence>
<dbReference type="PANTHER" id="PTHR43625">
    <property type="entry name" value="AFLATOXIN B1 ALDEHYDE REDUCTASE"/>
    <property type="match status" value="1"/>
</dbReference>
<evidence type="ECO:0000256" key="1">
    <source>
        <dbReference type="ARBA" id="ARBA00023002"/>
    </source>
</evidence>
<name>A0AAD9W1M3_PHOAM</name>
<dbReference type="InterPro" id="IPR050791">
    <property type="entry name" value="Aldo-Keto_reductase"/>
</dbReference>
<dbReference type="InterPro" id="IPR036812">
    <property type="entry name" value="NAD(P)_OxRdtase_dom_sf"/>
</dbReference>
<dbReference type="CDD" id="cd19077">
    <property type="entry name" value="AKR_AKR8A1-2"/>
    <property type="match status" value="1"/>
</dbReference>
<reference evidence="3" key="1">
    <citation type="submission" date="2023-06" db="EMBL/GenBank/DDBJ databases">
        <authorList>
            <person name="Noh H."/>
        </authorList>
    </citation>
    <scope>NUCLEOTIDE SEQUENCE</scope>
    <source>
        <strain evidence="3">DUCC20226</strain>
    </source>
</reference>
<dbReference type="Gene3D" id="3.20.20.100">
    <property type="entry name" value="NADP-dependent oxidoreductase domain"/>
    <property type="match status" value="1"/>
</dbReference>